<dbReference type="RefSeq" id="WP_338733499.1">
    <property type="nucleotide sequence ID" value="NZ_CP136924.1"/>
</dbReference>
<dbReference type="KEGG" id="mcaa:R3L15_04545"/>
<proteinExistence type="predicted"/>
<gene>
    <name evidence="2" type="ORF">R3L15_04545</name>
    <name evidence="1" type="ORF">R3L16_02855</name>
</gene>
<sequence length="51" mass="5987">MSREIENNPGNWKAKLIYTKNSNSTFTEDFLIAFDGKNFSPFIKNDWTKVK</sequence>
<reference evidence="1 3" key="1">
    <citation type="submission" date="2023-10" db="EMBL/GenBank/DDBJ databases">
        <title>Culture-based analysis of two novel bacteria associated with mangrove crab gills.</title>
        <authorList>
            <person name="Yang X."/>
            <person name="Garuglieri E."/>
            <person name="Van Goethem M.W."/>
            <person name="Fusi M."/>
            <person name="Marasco R."/>
            <person name="Daffonchio D.G."/>
        </authorList>
    </citation>
    <scope>NUCLEOTIDE SEQUENCE [LARGE SCALE GENOMIC DNA]</scope>
    <source>
        <strain evidence="2">UG2-1</strain>
        <strain evidence="1">UG2-2</strain>
        <strain evidence="3">UG2_2</strain>
    </source>
</reference>
<organism evidence="1 3">
    <name type="scientific">Mangrovimonas cancribranchiae</name>
    <dbReference type="NCBI Taxonomy" id="3080055"/>
    <lineage>
        <taxon>Bacteria</taxon>
        <taxon>Pseudomonadati</taxon>
        <taxon>Bacteroidota</taxon>
        <taxon>Flavobacteriia</taxon>
        <taxon>Flavobacteriales</taxon>
        <taxon>Flavobacteriaceae</taxon>
        <taxon>Mangrovimonas</taxon>
    </lineage>
</organism>
<evidence type="ECO:0000313" key="1">
    <source>
        <dbReference type="EMBL" id="WXA03433.1"/>
    </source>
</evidence>
<dbReference type="AlphaFoldDB" id="A0AAU6P0R0"/>
<keyword evidence="3" id="KW-1185">Reference proteome</keyword>
<dbReference type="Proteomes" id="UP001368318">
    <property type="component" value="Chromosome"/>
</dbReference>
<protein>
    <submittedName>
        <fullName evidence="1">Uncharacterized protein</fullName>
    </submittedName>
</protein>
<evidence type="ECO:0000313" key="3">
    <source>
        <dbReference type="Proteomes" id="UP001368318"/>
    </source>
</evidence>
<name>A0AAU6P0R0_9FLAO</name>
<dbReference type="EMBL" id="CP136924">
    <property type="protein sequence ID" value="WXA03433.1"/>
    <property type="molecule type" value="Genomic_DNA"/>
</dbReference>
<dbReference type="EMBL" id="CP136925">
    <property type="protein sequence ID" value="WXA14145.1"/>
    <property type="molecule type" value="Genomic_DNA"/>
</dbReference>
<evidence type="ECO:0000313" key="2">
    <source>
        <dbReference type="EMBL" id="WXA14145.1"/>
    </source>
</evidence>
<accession>A0AAU6P0R0</accession>